<feature type="chain" id="PRO_5020205426" evidence="1">
    <location>
        <begin position="23"/>
        <end position="172"/>
    </location>
</feature>
<name>A0A4P6HSN0_9BACT</name>
<dbReference type="OrthoDB" id="5452841at2"/>
<reference evidence="2 3" key="1">
    <citation type="submission" date="2018-02" db="EMBL/GenBank/DDBJ databases">
        <title>Genome sequence of Desulfovibrio carbinolicus DSM 3852.</title>
        <authorList>
            <person name="Wilbanks E."/>
            <person name="Skennerton C.T."/>
            <person name="Orphan V.J."/>
        </authorList>
    </citation>
    <scope>NUCLEOTIDE SEQUENCE [LARGE SCALE GENOMIC DNA]</scope>
    <source>
        <strain evidence="2 3">DSM 3852</strain>
    </source>
</reference>
<organism evidence="2 3">
    <name type="scientific">Solidesulfovibrio carbinolicus</name>
    <dbReference type="NCBI Taxonomy" id="296842"/>
    <lineage>
        <taxon>Bacteria</taxon>
        <taxon>Pseudomonadati</taxon>
        <taxon>Thermodesulfobacteriota</taxon>
        <taxon>Desulfovibrionia</taxon>
        <taxon>Desulfovibrionales</taxon>
        <taxon>Desulfovibrionaceae</taxon>
        <taxon>Solidesulfovibrio</taxon>
    </lineage>
</organism>
<protein>
    <submittedName>
        <fullName evidence="2">Uncharacterized protein</fullName>
    </submittedName>
</protein>
<proteinExistence type="predicted"/>
<evidence type="ECO:0000313" key="3">
    <source>
        <dbReference type="Proteomes" id="UP000293296"/>
    </source>
</evidence>
<dbReference type="EMBL" id="CP026538">
    <property type="protein sequence ID" value="QAZ69140.1"/>
    <property type="molecule type" value="Genomic_DNA"/>
</dbReference>
<dbReference type="RefSeq" id="WP_129355252.1">
    <property type="nucleotide sequence ID" value="NZ_CP026538.1"/>
</dbReference>
<feature type="signal peptide" evidence="1">
    <location>
        <begin position="1"/>
        <end position="22"/>
    </location>
</feature>
<keyword evidence="1" id="KW-0732">Signal</keyword>
<dbReference type="Proteomes" id="UP000293296">
    <property type="component" value="Chromosome"/>
</dbReference>
<dbReference type="KEGG" id="dcb:C3Y92_18605"/>
<accession>A0A4P6HSN0</accession>
<sequence>MLRALIVSLCLAFLSPALPASAASARHVFGKYAFGESCQKLFSGPTFAEEKARPVWDPKYQMFGLVHDPEVTAQSRFTLHYDRDAKPNFEGVPLGRVYYGCDKATGRFSLVVMSHDLLAVPGLVRKATESFGPPTMTTMIQTIWNLPDLYVQIDQVYMIIYDTRAGKPGGAS</sequence>
<evidence type="ECO:0000313" key="2">
    <source>
        <dbReference type="EMBL" id="QAZ69140.1"/>
    </source>
</evidence>
<keyword evidence="3" id="KW-1185">Reference proteome</keyword>
<gene>
    <name evidence="2" type="ORF">C3Y92_18605</name>
</gene>
<dbReference type="AlphaFoldDB" id="A0A4P6HSN0"/>
<evidence type="ECO:0000256" key="1">
    <source>
        <dbReference type="SAM" id="SignalP"/>
    </source>
</evidence>